<name>A0A9X2PKD5_9HYPH</name>
<dbReference type="Proteomes" id="UP001151088">
    <property type="component" value="Unassembled WGS sequence"/>
</dbReference>
<keyword evidence="2" id="KW-0732">Signal</keyword>
<dbReference type="Pfam" id="PF25967">
    <property type="entry name" value="RND-MFP_C"/>
    <property type="match status" value="1"/>
</dbReference>
<dbReference type="RefSeq" id="WP_258732676.1">
    <property type="nucleotide sequence ID" value="NZ_JANTHZ010000003.1"/>
</dbReference>
<evidence type="ECO:0000313" key="5">
    <source>
        <dbReference type="EMBL" id="MCS0495553.1"/>
    </source>
</evidence>
<evidence type="ECO:0000256" key="2">
    <source>
        <dbReference type="SAM" id="SignalP"/>
    </source>
</evidence>
<comment type="caution">
    <text evidence="5">The sequence shown here is derived from an EMBL/GenBank/DDBJ whole genome shotgun (WGS) entry which is preliminary data.</text>
</comment>
<feature type="domain" description="CusB-like beta-barrel" evidence="3">
    <location>
        <begin position="211"/>
        <end position="279"/>
    </location>
</feature>
<protein>
    <submittedName>
        <fullName evidence="5">Efflux RND transporter periplasmic adaptor subunit</fullName>
    </submittedName>
</protein>
<accession>A0A9X2PKD5</accession>
<dbReference type="Pfam" id="PF25954">
    <property type="entry name" value="Beta-barrel_RND_2"/>
    <property type="match status" value="1"/>
</dbReference>
<proteinExistence type="inferred from homology"/>
<dbReference type="SUPFAM" id="SSF111369">
    <property type="entry name" value="HlyD-like secretion proteins"/>
    <property type="match status" value="1"/>
</dbReference>
<evidence type="ECO:0000259" key="4">
    <source>
        <dbReference type="Pfam" id="PF25967"/>
    </source>
</evidence>
<dbReference type="Gene3D" id="1.10.287.470">
    <property type="entry name" value="Helix hairpin bin"/>
    <property type="match status" value="1"/>
</dbReference>
<dbReference type="InterPro" id="IPR006143">
    <property type="entry name" value="RND_pump_MFP"/>
</dbReference>
<evidence type="ECO:0000256" key="1">
    <source>
        <dbReference type="ARBA" id="ARBA00009477"/>
    </source>
</evidence>
<dbReference type="AlphaFoldDB" id="A0A9X2PKD5"/>
<dbReference type="PANTHER" id="PTHR30469:SF38">
    <property type="entry name" value="HLYD FAMILY SECRETION PROTEIN"/>
    <property type="match status" value="1"/>
</dbReference>
<sequence>MTTAAGPWASVVALVASLLLAGCGEQTEAEAPPPRPVRVITVDKGQGGQLVTFTGQVEAQDQAALSFRVGGRMIERSANVGDQVKAGQVVARLDPQNALNTLRSARAALTAAESQLVTAANTFERQDRLIANGFTTRANHDAARTAQQAAQSAVDDAEAQLKIAEDNVGYTDLVADAPGTVTARGAEPGEVVQAGQMILQLARKGGRDAVFDVPAQMLRSSPADAVITVSLSDDPGVTATGRVREVAPQADPVTRTFRVRVGLDNPPEAMRLGATVDGRVRLSNDPMIEIPASALTAANGKPAVWVVDTSSQTVALRNIEVGSFSPAEVGVASGLSAGEVVVTAGVQALHPGQKVRLLGAGS</sequence>
<keyword evidence="6" id="KW-1185">Reference proteome</keyword>
<evidence type="ECO:0000313" key="6">
    <source>
        <dbReference type="Proteomes" id="UP001151088"/>
    </source>
</evidence>
<feature type="chain" id="PRO_5040811077" evidence="2">
    <location>
        <begin position="22"/>
        <end position="362"/>
    </location>
</feature>
<feature type="domain" description="Multidrug resistance protein MdtA-like C-terminal permuted SH3" evidence="4">
    <location>
        <begin position="290"/>
        <end position="347"/>
    </location>
</feature>
<evidence type="ECO:0000259" key="3">
    <source>
        <dbReference type="Pfam" id="PF25954"/>
    </source>
</evidence>
<reference evidence="5" key="1">
    <citation type="submission" date="2022-08" db="EMBL/GenBank/DDBJ databases">
        <authorList>
            <person name="Li F."/>
        </authorList>
    </citation>
    <scope>NUCLEOTIDE SEQUENCE</scope>
    <source>
        <strain evidence="5">MQZ15Z-1</strain>
    </source>
</reference>
<dbReference type="GO" id="GO:1990281">
    <property type="term" value="C:efflux pump complex"/>
    <property type="evidence" value="ECO:0007669"/>
    <property type="project" value="TreeGrafter"/>
</dbReference>
<organism evidence="5 6">
    <name type="scientific">Ancylobacter mangrovi</name>
    <dbReference type="NCBI Taxonomy" id="2972472"/>
    <lineage>
        <taxon>Bacteria</taxon>
        <taxon>Pseudomonadati</taxon>
        <taxon>Pseudomonadota</taxon>
        <taxon>Alphaproteobacteria</taxon>
        <taxon>Hyphomicrobiales</taxon>
        <taxon>Xanthobacteraceae</taxon>
        <taxon>Ancylobacter</taxon>
    </lineage>
</organism>
<dbReference type="InterPro" id="IPR058792">
    <property type="entry name" value="Beta-barrel_RND_2"/>
</dbReference>
<dbReference type="InterPro" id="IPR058627">
    <property type="entry name" value="MdtA-like_C"/>
</dbReference>
<comment type="similarity">
    <text evidence="1">Belongs to the membrane fusion protein (MFP) (TC 8.A.1) family.</text>
</comment>
<dbReference type="GO" id="GO:0015562">
    <property type="term" value="F:efflux transmembrane transporter activity"/>
    <property type="evidence" value="ECO:0007669"/>
    <property type="project" value="TreeGrafter"/>
</dbReference>
<dbReference type="Gene3D" id="2.40.30.170">
    <property type="match status" value="1"/>
</dbReference>
<dbReference type="NCBIfam" id="TIGR01730">
    <property type="entry name" value="RND_mfp"/>
    <property type="match status" value="1"/>
</dbReference>
<gene>
    <name evidence="5" type="ORF">NVS89_10625</name>
</gene>
<dbReference type="PANTHER" id="PTHR30469">
    <property type="entry name" value="MULTIDRUG RESISTANCE PROTEIN MDTA"/>
    <property type="match status" value="1"/>
</dbReference>
<dbReference type="EMBL" id="JANTHZ010000003">
    <property type="protein sequence ID" value="MCS0495553.1"/>
    <property type="molecule type" value="Genomic_DNA"/>
</dbReference>
<dbReference type="Gene3D" id="2.40.420.20">
    <property type="match status" value="1"/>
</dbReference>
<feature type="signal peptide" evidence="2">
    <location>
        <begin position="1"/>
        <end position="21"/>
    </location>
</feature>
<dbReference type="Gene3D" id="2.40.50.100">
    <property type="match status" value="1"/>
</dbReference>